<proteinExistence type="predicted"/>
<reference evidence="1 2" key="1">
    <citation type="journal article" date="2018" name="Evol. Lett.">
        <title>Horizontal gene cluster transfer increased hallucinogenic mushroom diversity.</title>
        <authorList>
            <person name="Reynolds H.T."/>
            <person name="Vijayakumar V."/>
            <person name="Gluck-Thaler E."/>
            <person name="Korotkin H.B."/>
            <person name="Matheny P.B."/>
            <person name="Slot J.C."/>
        </authorList>
    </citation>
    <scope>NUCLEOTIDE SEQUENCE [LARGE SCALE GENOMIC DNA]</scope>
    <source>
        <strain evidence="1 2">SRW20</strain>
    </source>
</reference>
<name>A0A409W7Y0_9AGAR</name>
<evidence type="ECO:0000313" key="1">
    <source>
        <dbReference type="EMBL" id="PPQ74614.1"/>
    </source>
</evidence>
<dbReference type="AlphaFoldDB" id="A0A409W7Y0"/>
<organism evidence="1 2">
    <name type="scientific">Gymnopilus dilepis</name>
    <dbReference type="NCBI Taxonomy" id="231916"/>
    <lineage>
        <taxon>Eukaryota</taxon>
        <taxon>Fungi</taxon>
        <taxon>Dikarya</taxon>
        <taxon>Basidiomycota</taxon>
        <taxon>Agaricomycotina</taxon>
        <taxon>Agaricomycetes</taxon>
        <taxon>Agaricomycetidae</taxon>
        <taxon>Agaricales</taxon>
        <taxon>Agaricineae</taxon>
        <taxon>Hymenogastraceae</taxon>
        <taxon>Gymnopilus</taxon>
    </lineage>
</organism>
<protein>
    <submittedName>
        <fullName evidence="1">Uncharacterized protein</fullName>
    </submittedName>
</protein>
<sequence>MLIVHQDEWRKSQTEIFELQQENERLRNAQGGWSWEVYGPRNVLHASHCDAPDLAPQAPLLPYPPSSSFPTSADSLVWVEDTAAVPMQFDTSDTSTADFRRWTPTSVVCGKSAEAQSGTFHISADRSDRNTCKRFPNDHCAMSLLPSATDSEGALLFPLPLQEGQPGGTALQHLVQRTTGEAYPEISSKVQSIVDRTTIVHSMDETNIEHQALCLANNQSPLEKTWSSSEGMFPPAVSLSTVDVIKAHCLKPTGKSFYKGKRQPS</sequence>
<dbReference type="InParanoid" id="A0A409W7Y0"/>
<comment type="caution">
    <text evidence="1">The sequence shown here is derived from an EMBL/GenBank/DDBJ whole genome shotgun (WGS) entry which is preliminary data.</text>
</comment>
<dbReference type="Proteomes" id="UP000284706">
    <property type="component" value="Unassembled WGS sequence"/>
</dbReference>
<keyword evidence="2" id="KW-1185">Reference proteome</keyword>
<dbReference type="EMBL" id="NHYE01005328">
    <property type="protein sequence ID" value="PPQ74614.1"/>
    <property type="molecule type" value="Genomic_DNA"/>
</dbReference>
<accession>A0A409W7Y0</accession>
<gene>
    <name evidence="1" type="ORF">CVT26_007474</name>
</gene>
<evidence type="ECO:0000313" key="2">
    <source>
        <dbReference type="Proteomes" id="UP000284706"/>
    </source>
</evidence>